<dbReference type="GO" id="GO:0016887">
    <property type="term" value="F:ATP hydrolysis activity"/>
    <property type="evidence" value="ECO:0007669"/>
    <property type="project" value="InterPro"/>
</dbReference>
<evidence type="ECO:0000259" key="8">
    <source>
        <dbReference type="PROSITE" id="PS50893"/>
    </source>
</evidence>
<dbReference type="InterPro" id="IPR012693">
    <property type="entry name" value="ABC_transpr_PhnC"/>
</dbReference>
<sequence length="254" mass="28791">MLAKLIQLYNVQVHYKESERPALSEINLSFQQGEFVCILGQSGAGKSTLLRTINGLQLPSNGEVFWHDTSLHQKNEEQLRKVRREMGMIFQHFNLIPRLTVLQNVLTGLFGYRSSFKSLIGWFTKQELEEAANVIDAVGLTEQIYRRVEKLSGGQKQRVGIARSILQKPKLLLGDEPVSSLDPGTANQIFKLLWELHETHNLLTILNVHDVQLAKKYASRIIALKEGRVVFDGKPADFLEEDFVNTYETNGSLS</sequence>
<evidence type="ECO:0000256" key="7">
    <source>
        <dbReference type="ARBA" id="ARBA00023136"/>
    </source>
</evidence>
<dbReference type="NCBIfam" id="TIGR02315">
    <property type="entry name" value="ABC_phnC"/>
    <property type="match status" value="1"/>
</dbReference>
<keyword evidence="4 9" id="KW-0067">ATP-binding</keyword>
<keyword evidence="3" id="KW-0547">Nucleotide-binding</keyword>
<evidence type="ECO:0000256" key="1">
    <source>
        <dbReference type="ARBA" id="ARBA00022448"/>
    </source>
</evidence>
<dbReference type="PROSITE" id="PS50893">
    <property type="entry name" value="ABC_TRANSPORTER_2"/>
    <property type="match status" value="1"/>
</dbReference>
<dbReference type="GO" id="GO:0015416">
    <property type="term" value="F:ABC-type phosphonate transporter activity"/>
    <property type="evidence" value="ECO:0007669"/>
    <property type="project" value="InterPro"/>
</dbReference>
<dbReference type="GO" id="GO:0016020">
    <property type="term" value="C:membrane"/>
    <property type="evidence" value="ECO:0007669"/>
    <property type="project" value="InterPro"/>
</dbReference>
<keyword evidence="10" id="KW-1185">Reference proteome</keyword>
<accession>A0A516KIE0</accession>
<evidence type="ECO:0000256" key="4">
    <source>
        <dbReference type="ARBA" id="ARBA00022840"/>
    </source>
</evidence>
<name>A0A516KIE0_9BACI</name>
<keyword evidence="5" id="KW-0918">Phosphonate transport</keyword>
<dbReference type="GO" id="GO:0005524">
    <property type="term" value="F:ATP binding"/>
    <property type="evidence" value="ECO:0007669"/>
    <property type="project" value="UniProtKB-KW"/>
</dbReference>
<dbReference type="OrthoDB" id="9802264at2"/>
<keyword evidence="6" id="KW-1278">Translocase</keyword>
<evidence type="ECO:0000256" key="5">
    <source>
        <dbReference type="ARBA" id="ARBA00022885"/>
    </source>
</evidence>
<dbReference type="AlphaFoldDB" id="A0A516KIE0"/>
<dbReference type="RefSeq" id="WP_143895398.1">
    <property type="nucleotide sequence ID" value="NZ_CP041666.1"/>
</dbReference>
<dbReference type="EMBL" id="CP041666">
    <property type="protein sequence ID" value="QDP41149.1"/>
    <property type="molecule type" value="Genomic_DNA"/>
</dbReference>
<keyword evidence="2" id="KW-1003">Cell membrane</keyword>
<dbReference type="InterPro" id="IPR027417">
    <property type="entry name" value="P-loop_NTPase"/>
</dbReference>
<dbReference type="InterPro" id="IPR003593">
    <property type="entry name" value="AAA+_ATPase"/>
</dbReference>
<evidence type="ECO:0000256" key="6">
    <source>
        <dbReference type="ARBA" id="ARBA00022967"/>
    </source>
</evidence>
<dbReference type="PANTHER" id="PTHR43166">
    <property type="entry name" value="AMINO ACID IMPORT ATP-BINDING PROTEIN"/>
    <property type="match status" value="1"/>
</dbReference>
<feature type="domain" description="ABC transporter" evidence="8">
    <location>
        <begin position="6"/>
        <end position="251"/>
    </location>
</feature>
<keyword evidence="1" id="KW-0813">Transport</keyword>
<evidence type="ECO:0000256" key="3">
    <source>
        <dbReference type="ARBA" id="ARBA00022741"/>
    </source>
</evidence>
<dbReference type="CDD" id="cd03256">
    <property type="entry name" value="ABC_PhnC_transporter"/>
    <property type="match status" value="1"/>
</dbReference>
<dbReference type="PANTHER" id="PTHR43166:SF6">
    <property type="entry name" value="PHOSPHONATES IMPORT ATP-BINDING PROTEIN PHNC"/>
    <property type="match status" value="1"/>
</dbReference>
<organism evidence="9 10">
    <name type="scientific">Radiobacillus deserti</name>
    <dbReference type="NCBI Taxonomy" id="2594883"/>
    <lineage>
        <taxon>Bacteria</taxon>
        <taxon>Bacillati</taxon>
        <taxon>Bacillota</taxon>
        <taxon>Bacilli</taxon>
        <taxon>Bacillales</taxon>
        <taxon>Bacillaceae</taxon>
        <taxon>Radiobacillus</taxon>
    </lineage>
</organism>
<keyword evidence="7" id="KW-0472">Membrane</keyword>
<evidence type="ECO:0000256" key="2">
    <source>
        <dbReference type="ARBA" id="ARBA00022475"/>
    </source>
</evidence>
<gene>
    <name evidence="9" type="primary">phnC</name>
    <name evidence="9" type="ORF">FN924_13690</name>
</gene>
<protein>
    <submittedName>
        <fullName evidence="9">Phosphonate ABC transporter ATP-binding protein</fullName>
    </submittedName>
</protein>
<dbReference type="Proteomes" id="UP000315215">
    <property type="component" value="Chromosome"/>
</dbReference>
<dbReference type="SUPFAM" id="SSF52540">
    <property type="entry name" value="P-loop containing nucleoside triphosphate hydrolases"/>
    <property type="match status" value="1"/>
</dbReference>
<dbReference type="SMART" id="SM00382">
    <property type="entry name" value="AAA"/>
    <property type="match status" value="1"/>
</dbReference>
<reference evidence="9 10" key="1">
    <citation type="submission" date="2019-07" db="EMBL/GenBank/DDBJ databases">
        <authorList>
            <person name="Li J."/>
        </authorList>
    </citation>
    <scope>NUCLEOTIDE SEQUENCE [LARGE SCALE GENOMIC DNA]</scope>
    <source>
        <strain evidence="9 10">TKL69</strain>
    </source>
</reference>
<evidence type="ECO:0000313" key="10">
    <source>
        <dbReference type="Proteomes" id="UP000315215"/>
    </source>
</evidence>
<dbReference type="InterPro" id="IPR050086">
    <property type="entry name" value="MetN_ABC_transporter-like"/>
</dbReference>
<dbReference type="PROSITE" id="PS00211">
    <property type="entry name" value="ABC_TRANSPORTER_1"/>
    <property type="match status" value="1"/>
</dbReference>
<evidence type="ECO:0000313" key="9">
    <source>
        <dbReference type="EMBL" id="QDP41149.1"/>
    </source>
</evidence>
<dbReference type="KEGG" id="aqt:FN924_13690"/>
<dbReference type="InterPro" id="IPR003439">
    <property type="entry name" value="ABC_transporter-like_ATP-bd"/>
</dbReference>
<dbReference type="InterPro" id="IPR017871">
    <property type="entry name" value="ABC_transporter-like_CS"/>
</dbReference>
<dbReference type="Gene3D" id="3.40.50.300">
    <property type="entry name" value="P-loop containing nucleotide triphosphate hydrolases"/>
    <property type="match status" value="1"/>
</dbReference>
<dbReference type="Pfam" id="PF00005">
    <property type="entry name" value="ABC_tran"/>
    <property type="match status" value="1"/>
</dbReference>
<proteinExistence type="predicted"/>